<protein>
    <submittedName>
        <fullName evidence="9">MFS transporter</fullName>
    </submittedName>
</protein>
<keyword evidence="10" id="KW-1185">Reference proteome</keyword>
<dbReference type="PANTHER" id="PTHR43791">
    <property type="entry name" value="PERMEASE-RELATED"/>
    <property type="match status" value="1"/>
</dbReference>
<keyword evidence="4 7" id="KW-1133">Transmembrane helix</keyword>
<proteinExistence type="predicted"/>
<keyword evidence="2" id="KW-0813">Transport</keyword>
<dbReference type="PROSITE" id="PS50850">
    <property type="entry name" value="MFS"/>
    <property type="match status" value="1"/>
</dbReference>
<feature type="transmembrane region" description="Helical" evidence="7">
    <location>
        <begin position="357"/>
        <end position="377"/>
    </location>
</feature>
<evidence type="ECO:0000256" key="6">
    <source>
        <dbReference type="SAM" id="MobiDB-lite"/>
    </source>
</evidence>
<evidence type="ECO:0000313" key="9">
    <source>
        <dbReference type="EMBL" id="MBB2203192.1"/>
    </source>
</evidence>
<dbReference type="PANTHER" id="PTHR43791:SF30">
    <property type="entry name" value="INNER MEMBRANE TRANSPORT PROTEIN RHMT"/>
    <property type="match status" value="1"/>
</dbReference>
<feature type="transmembrane region" description="Helical" evidence="7">
    <location>
        <begin position="201"/>
        <end position="221"/>
    </location>
</feature>
<feature type="transmembrane region" description="Helical" evidence="7">
    <location>
        <begin position="334"/>
        <end position="351"/>
    </location>
</feature>
<dbReference type="Gene3D" id="1.20.1250.20">
    <property type="entry name" value="MFS general substrate transporter like domains"/>
    <property type="match status" value="2"/>
</dbReference>
<keyword evidence="3 7" id="KW-0812">Transmembrane</keyword>
<dbReference type="Proteomes" id="UP000578030">
    <property type="component" value="Unassembled WGS sequence"/>
</dbReference>
<accession>A0A7W4KAB2</accession>
<evidence type="ECO:0000256" key="7">
    <source>
        <dbReference type="SAM" id="Phobius"/>
    </source>
</evidence>
<feature type="domain" description="Major facilitator superfamily (MFS) profile" evidence="8">
    <location>
        <begin position="41"/>
        <end position="447"/>
    </location>
</feature>
<feature type="transmembrane region" description="Helical" evidence="7">
    <location>
        <begin position="65"/>
        <end position="86"/>
    </location>
</feature>
<dbReference type="InterPro" id="IPR036259">
    <property type="entry name" value="MFS_trans_sf"/>
</dbReference>
<keyword evidence="5 7" id="KW-0472">Membrane</keyword>
<evidence type="ECO:0000256" key="2">
    <source>
        <dbReference type="ARBA" id="ARBA00022448"/>
    </source>
</evidence>
<reference evidence="9 10" key="1">
    <citation type="submission" date="2020-04" db="EMBL/GenBank/DDBJ databases">
        <title>Description of novel Gluconacetobacter.</title>
        <authorList>
            <person name="Sombolestani A."/>
        </authorList>
    </citation>
    <scope>NUCLEOTIDE SEQUENCE [LARGE SCALE GENOMIC DNA]</scope>
    <source>
        <strain evidence="9 10">LMG 27802</strain>
    </source>
</reference>
<dbReference type="CDD" id="cd17319">
    <property type="entry name" value="MFS_ExuT_GudP_like"/>
    <property type="match status" value="1"/>
</dbReference>
<dbReference type="EMBL" id="JABEQM010000020">
    <property type="protein sequence ID" value="MBB2203192.1"/>
    <property type="molecule type" value="Genomic_DNA"/>
</dbReference>
<dbReference type="AlphaFoldDB" id="A0A7W4KAB2"/>
<feature type="region of interest" description="Disordered" evidence="6">
    <location>
        <begin position="460"/>
        <end position="482"/>
    </location>
</feature>
<dbReference type="SUPFAM" id="SSF103473">
    <property type="entry name" value="MFS general substrate transporter"/>
    <property type="match status" value="1"/>
</dbReference>
<evidence type="ECO:0000313" key="10">
    <source>
        <dbReference type="Proteomes" id="UP000578030"/>
    </source>
</evidence>
<dbReference type="RefSeq" id="WP_182961316.1">
    <property type="nucleotide sequence ID" value="NZ_JABEQM010000020.1"/>
</dbReference>
<dbReference type="FunFam" id="1.20.1250.20:FF:000018">
    <property type="entry name" value="MFS transporter permease"/>
    <property type="match status" value="1"/>
</dbReference>
<dbReference type="GO" id="GO:0022857">
    <property type="term" value="F:transmembrane transporter activity"/>
    <property type="evidence" value="ECO:0007669"/>
    <property type="project" value="InterPro"/>
</dbReference>
<dbReference type="InterPro" id="IPR020846">
    <property type="entry name" value="MFS_dom"/>
</dbReference>
<organism evidence="9 10">
    <name type="scientific">Gluconacetobacter tumulisoli</name>
    <dbReference type="NCBI Taxonomy" id="1286189"/>
    <lineage>
        <taxon>Bacteria</taxon>
        <taxon>Pseudomonadati</taxon>
        <taxon>Pseudomonadota</taxon>
        <taxon>Alphaproteobacteria</taxon>
        <taxon>Acetobacterales</taxon>
        <taxon>Acetobacteraceae</taxon>
        <taxon>Gluconacetobacter</taxon>
    </lineage>
</organism>
<feature type="transmembrane region" description="Helical" evidence="7">
    <location>
        <begin position="107"/>
        <end position="126"/>
    </location>
</feature>
<evidence type="ECO:0000256" key="4">
    <source>
        <dbReference type="ARBA" id="ARBA00022989"/>
    </source>
</evidence>
<feature type="transmembrane region" description="Helical" evidence="7">
    <location>
        <begin position="423"/>
        <end position="442"/>
    </location>
</feature>
<dbReference type="InterPro" id="IPR011701">
    <property type="entry name" value="MFS"/>
</dbReference>
<feature type="transmembrane region" description="Helical" evidence="7">
    <location>
        <begin position="266"/>
        <end position="288"/>
    </location>
</feature>
<feature type="transmembrane region" description="Helical" evidence="7">
    <location>
        <begin position="132"/>
        <end position="157"/>
    </location>
</feature>
<feature type="transmembrane region" description="Helical" evidence="7">
    <location>
        <begin position="169"/>
        <end position="189"/>
    </location>
</feature>
<evidence type="ECO:0000256" key="5">
    <source>
        <dbReference type="ARBA" id="ARBA00023136"/>
    </source>
</evidence>
<evidence type="ECO:0000259" key="8">
    <source>
        <dbReference type="PROSITE" id="PS50850"/>
    </source>
</evidence>
<dbReference type="GO" id="GO:0005886">
    <property type="term" value="C:plasma membrane"/>
    <property type="evidence" value="ECO:0007669"/>
    <property type="project" value="TreeGrafter"/>
</dbReference>
<name>A0A7W4KAB2_9PROT</name>
<feature type="transmembrane region" description="Helical" evidence="7">
    <location>
        <begin position="41"/>
        <end position="59"/>
    </location>
</feature>
<gene>
    <name evidence="9" type="ORF">HLH28_16710</name>
</gene>
<comment type="subcellular location">
    <subcellularLocation>
        <location evidence="1">Membrane</location>
        <topology evidence="1">Multi-pass membrane protein</topology>
    </subcellularLocation>
</comment>
<sequence length="482" mass="51023">MSIILSRAGLGAGRAPGVASRPAAPIPTPLQNAIRKARVRLVPFLILMYMLAFLDRANVGMAKQALAGAIGLSPAAFALGAGIFFIGYALCEVPSNLILHRVGARRWMARIMVTWGLVAACTMFVQGGTSFVALRFVLGIAEAGFFPGVILYLTYWFPPEERGRVIGRFYFGYALALVLGTPLSGLLLGMDRIGGLAGWQWMFLIEGLMASVVGIVTLFVLPDRPADVTWLNDEEKLALSTVLARETRQKEAEGASSFLHALRDPWLLLFTTIYFLMQIGSYGVAFYLPDQVSQLLGVAIGLKVSLVSALPWLCAVFFTAFWPPLASRVNRPRAFFIVTLLCIAGGILVSAHAPPQVAIIMLCLAAAGIISAQAIFWTFPTDRFGGTAAAGSIAVINSLGNLGGFVAPNLRAAADRIFLSPTAGLHALSIAALLGIGLAMLLPARGRRVIAATDLPPADSIPAAGPPDGTRSVPLGARASVP</sequence>
<comment type="caution">
    <text evidence="9">The sequence shown here is derived from an EMBL/GenBank/DDBJ whole genome shotgun (WGS) entry which is preliminary data.</text>
</comment>
<evidence type="ECO:0000256" key="3">
    <source>
        <dbReference type="ARBA" id="ARBA00022692"/>
    </source>
</evidence>
<dbReference type="Pfam" id="PF07690">
    <property type="entry name" value="MFS_1"/>
    <property type="match status" value="1"/>
</dbReference>
<evidence type="ECO:0000256" key="1">
    <source>
        <dbReference type="ARBA" id="ARBA00004141"/>
    </source>
</evidence>
<feature type="transmembrane region" description="Helical" evidence="7">
    <location>
        <begin position="384"/>
        <end position="403"/>
    </location>
</feature>
<feature type="transmembrane region" description="Helical" evidence="7">
    <location>
        <begin position="300"/>
        <end position="322"/>
    </location>
</feature>